<dbReference type="GO" id="GO:0020037">
    <property type="term" value="F:heme binding"/>
    <property type="evidence" value="ECO:0007669"/>
    <property type="project" value="TreeGrafter"/>
</dbReference>
<dbReference type="InterPro" id="IPR016566">
    <property type="entry name" value="UCP010219"/>
</dbReference>
<sequence>MTVPSGDLAELLGGRRAAIDASLPPLAFALGWVLVGRSLIAGTVAAIVVAVAVAGWRYRRDEQSRAALIGALGVAVGALIAARTGRVADVFLLQLATNAASALAWAVSIAVRWPLLGIIAGAALGQKTRWRKDPALLRAYSRASWVWVGQYVVRLAVFLPLYAADSVIALGMARFALSWPLIAACLGASWWVLRRSLPAGHPGIRHPLVEGAEPMSTASADPFTPDVVAQIAHHMNSDHAADNVLIVRAFGGHPAATSAVMSGLDATGIEFEIDGGAIARVPFGTTLTARPQVRGEVTRLFHEAQAVLGIKPAFSVQLRDATADLHDKATRVPYLGELMRGKLDAVAYAEMVAQHWYAYRELEAIVVANPGDPIVQAFHLPPLTRLPKIEDDLASLLGPQWQDLITPNEATLRYTARIREVCTDWPGGFVAHHYTRYLGDLSGGQFIRKVVDRTIGAGTSFYDFSDLGDLAAFKEDYRHLLDATTWDDAERERIVVESRIAYELNIEVLEQLTTR</sequence>
<dbReference type="InterPro" id="IPR037119">
    <property type="entry name" value="Haem_oxidase_HugZ-like_sf"/>
</dbReference>
<dbReference type="PANTHER" id="PTHR10720">
    <property type="entry name" value="HEME OXYGENASE"/>
    <property type="match status" value="1"/>
</dbReference>
<dbReference type="Pfam" id="PF11361">
    <property type="entry name" value="DUF3159"/>
    <property type="match status" value="1"/>
</dbReference>
<evidence type="ECO:0000256" key="1">
    <source>
        <dbReference type="ARBA" id="ARBA00022617"/>
    </source>
</evidence>
<organism evidence="6 7">
    <name type="scientific">Allocatelliglobosispora scoriae</name>
    <dbReference type="NCBI Taxonomy" id="643052"/>
    <lineage>
        <taxon>Bacteria</taxon>
        <taxon>Bacillati</taxon>
        <taxon>Actinomycetota</taxon>
        <taxon>Actinomycetes</taxon>
        <taxon>Micromonosporales</taxon>
        <taxon>Micromonosporaceae</taxon>
        <taxon>Allocatelliglobosispora</taxon>
    </lineage>
</organism>
<dbReference type="Gene3D" id="3.20.180.10">
    <property type="entry name" value="PNP-oxidase-like"/>
    <property type="match status" value="1"/>
</dbReference>
<evidence type="ECO:0000256" key="4">
    <source>
        <dbReference type="SAM" id="Phobius"/>
    </source>
</evidence>
<dbReference type="Pfam" id="PF10615">
    <property type="entry name" value="DUF2470"/>
    <property type="match status" value="1"/>
</dbReference>
<feature type="transmembrane region" description="Helical" evidence="4">
    <location>
        <begin position="102"/>
        <end position="124"/>
    </location>
</feature>
<dbReference type="SUPFAM" id="SSF50475">
    <property type="entry name" value="FMN-binding split barrel"/>
    <property type="match status" value="1"/>
</dbReference>
<dbReference type="InterPro" id="IPR016084">
    <property type="entry name" value="Haem_Oase-like_multi-hlx"/>
</dbReference>
<dbReference type="GO" id="GO:0042167">
    <property type="term" value="P:heme catabolic process"/>
    <property type="evidence" value="ECO:0007669"/>
    <property type="project" value="TreeGrafter"/>
</dbReference>
<dbReference type="GO" id="GO:0006788">
    <property type="term" value="P:heme oxidation"/>
    <property type="evidence" value="ECO:0007669"/>
    <property type="project" value="InterPro"/>
</dbReference>
<feature type="domain" description="DUF2470" evidence="5">
    <location>
        <begin position="229"/>
        <end position="299"/>
    </location>
</feature>
<keyword evidence="3" id="KW-0408">Iron</keyword>
<dbReference type="AlphaFoldDB" id="A0A841BXZ3"/>
<dbReference type="CDD" id="cd19165">
    <property type="entry name" value="HemeO"/>
    <property type="match status" value="1"/>
</dbReference>
<feature type="transmembrane region" description="Helical" evidence="4">
    <location>
        <begin position="145"/>
        <end position="163"/>
    </location>
</feature>
<dbReference type="GO" id="GO:0006979">
    <property type="term" value="P:response to oxidative stress"/>
    <property type="evidence" value="ECO:0007669"/>
    <property type="project" value="TreeGrafter"/>
</dbReference>
<dbReference type="InterPro" id="IPR002051">
    <property type="entry name" value="Haem_Oase"/>
</dbReference>
<evidence type="ECO:0000256" key="2">
    <source>
        <dbReference type="ARBA" id="ARBA00022723"/>
    </source>
</evidence>
<evidence type="ECO:0000259" key="5">
    <source>
        <dbReference type="Pfam" id="PF10615"/>
    </source>
</evidence>
<keyword evidence="7" id="KW-1185">Reference proteome</keyword>
<dbReference type="PANTHER" id="PTHR10720:SF0">
    <property type="entry name" value="HEME OXYGENASE"/>
    <property type="match status" value="1"/>
</dbReference>
<reference evidence="6 7" key="1">
    <citation type="submission" date="2020-08" db="EMBL/GenBank/DDBJ databases">
        <title>Sequencing the genomes of 1000 actinobacteria strains.</title>
        <authorList>
            <person name="Klenk H.-P."/>
        </authorList>
    </citation>
    <scope>NUCLEOTIDE SEQUENCE [LARGE SCALE GENOMIC DNA]</scope>
    <source>
        <strain evidence="6 7">DSM 45362</strain>
    </source>
</reference>
<dbReference type="SUPFAM" id="SSF48613">
    <property type="entry name" value="Heme oxygenase-like"/>
    <property type="match status" value="1"/>
</dbReference>
<dbReference type="Proteomes" id="UP000587527">
    <property type="component" value="Unassembled WGS sequence"/>
</dbReference>
<dbReference type="GO" id="GO:0046872">
    <property type="term" value="F:metal ion binding"/>
    <property type="evidence" value="ECO:0007669"/>
    <property type="project" value="UniProtKB-KW"/>
</dbReference>
<keyword evidence="4" id="KW-0812">Transmembrane</keyword>
<evidence type="ECO:0000313" key="6">
    <source>
        <dbReference type="EMBL" id="MBB5871590.1"/>
    </source>
</evidence>
<dbReference type="InterPro" id="IPR016053">
    <property type="entry name" value="Haem_Oase-like"/>
</dbReference>
<keyword evidence="4" id="KW-0472">Membrane</keyword>
<evidence type="ECO:0000313" key="7">
    <source>
        <dbReference type="Proteomes" id="UP000587527"/>
    </source>
</evidence>
<keyword evidence="2" id="KW-0479">Metal-binding</keyword>
<proteinExistence type="predicted"/>
<dbReference type="Pfam" id="PF01126">
    <property type="entry name" value="Heme_oxygenase"/>
    <property type="match status" value="1"/>
</dbReference>
<feature type="transmembrane region" description="Helical" evidence="4">
    <location>
        <begin position="29"/>
        <end position="54"/>
    </location>
</feature>
<keyword evidence="1" id="KW-0349">Heme</keyword>
<protein>
    <submittedName>
        <fullName evidence="6">Heme oxygenase</fullName>
    </submittedName>
</protein>
<dbReference type="GO" id="GO:0004392">
    <property type="term" value="F:heme oxygenase (decyclizing) activity"/>
    <property type="evidence" value="ECO:0007669"/>
    <property type="project" value="InterPro"/>
</dbReference>
<comment type="caution">
    <text evidence="6">The sequence shown here is derived from an EMBL/GenBank/DDBJ whole genome shotgun (WGS) entry which is preliminary data.</text>
</comment>
<dbReference type="PRINTS" id="PR00088">
    <property type="entry name" value="HAEMOXYGNASE"/>
</dbReference>
<name>A0A841BXZ3_9ACTN</name>
<dbReference type="InterPro" id="IPR019595">
    <property type="entry name" value="DUF2470"/>
</dbReference>
<evidence type="ECO:0000256" key="3">
    <source>
        <dbReference type="ARBA" id="ARBA00023004"/>
    </source>
</evidence>
<feature type="transmembrane region" description="Helical" evidence="4">
    <location>
        <begin position="66"/>
        <end position="82"/>
    </location>
</feature>
<dbReference type="Gene3D" id="1.20.910.10">
    <property type="entry name" value="Heme oxygenase-like"/>
    <property type="match status" value="1"/>
</dbReference>
<dbReference type="EMBL" id="JACHMN010000002">
    <property type="protein sequence ID" value="MBB5871590.1"/>
    <property type="molecule type" value="Genomic_DNA"/>
</dbReference>
<keyword evidence="4" id="KW-1133">Transmembrane helix</keyword>
<gene>
    <name evidence="6" type="ORF">F4553_004969</name>
</gene>
<accession>A0A841BXZ3</accession>